<gene>
    <name evidence="1" type="ORF">UV11_C0048G0008</name>
</gene>
<reference evidence="1 2" key="1">
    <citation type="journal article" date="2015" name="Nature">
        <title>rRNA introns, odd ribosomes, and small enigmatic genomes across a large radiation of phyla.</title>
        <authorList>
            <person name="Brown C.T."/>
            <person name="Hug L.A."/>
            <person name="Thomas B.C."/>
            <person name="Sharon I."/>
            <person name="Castelle C.J."/>
            <person name="Singh A."/>
            <person name="Wilkins M.J."/>
            <person name="Williams K.H."/>
            <person name="Banfield J.F."/>
        </authorList>
    </citation>
    <scope>NUCLEOTIDE SEQUENCE [LARGE SCALE GENOMIC DNA]</scope>
</reference>
<dbReference type="AlphaFoldDB" id="A0A0G1BGP1"/>
<dbReference type="STRING" id="1618659.UV11_C0048G0008"/>
<dbReference type="Proteomes" id="UP000034036">
    <property type="component" value="Unassembled WGS sequence"/>
</dbReference>
<dbReference type="EMBL" id="LCDF01000048">
    <property type="protein sequence ID" value="KKS45496.1"/>
    <property type="molecule type" value="Genomic_DNA"/>
</dbReference>
<name>A0A0G1BGP1_9BACT</name>
<comment type="caution">
    <text evidence="1">The sequence shown here is derived from an EMBL/GenBank/DDBJ whole genome shotgun (WGS) entry which is preliminary data.</text>
</comment>
<organism evidence="1 2">
    <name type="scientific">Candidatus Giovannonibacteria bacterium GW2011_GWF2_42_19</name>
    <dbReference type="NCBI Taxonomy" id="1618659"/>
    <lineage>
        <taxon>Bacteria</taxon>
        <taxon>Candidatus Giovannoniibacteriota</taxon>
    </lineage>
</organism>
<evidence type="ECO:0000313" key="2">
    <source>
        <dbReference type="Proteomes" id="UP000034036"/>
    </source>
</evidence>
<protein>
    <submittedName>
        <fullName evidence="1">Uncharacterized protein</fullName>
    </submittedName>
</protein>
<sequence length="294" mass="33598">MKNPEEKELFLDEEEVVVLDASPIPKKLLRNSVAINGRDFWGRGAEIKFSPYAASGWYWQAKKSQRPIKISAQIMRAQFRRIRLEFAGSVLETFEHVGSLRWLGLEGVLIESTPWPPHFGSPLELWDWLKGALIPSGYIEWKELHDRSSSLGFSADGYTVINANRSFPDAEREARLQVNVFCDYPGLKPEQLVFELPRDDRALEKVFEAYVIGWPRWTYWASKLATFLGWPHHGRVMWIQEHGKATLNLALKHRLADILGVLAFAHPDGLIAARVFSNKGGHKSDINAVNVYKF</sequence>
<proteinExistence type="predicted"/>
<accession>A0A0G1BGP1</accession>
<evidence type="ECO:0000313" key="1">
    <source>
        <dbReference type="EMBL" id="KKS45496.1"/>
    </source>
</evidence>